<accession>A0A507AXE3</accession>
<feature type="region of interest" description="Disordered" evidence="4">
    <location>
        <begin position="222"/>
        <end position="256"/>
    </location>
</feature>
<comment type="similarity">
    <text evidence="2">Belongs to the TLS1 family.</text>
</comment>
<evidence type="ECO:0000256" key="4">
    <source>
        <dbReference type="SAM" id="MobiDB-lite"/>
    </source>
</evidence>
<keyword evidence="6" id="KW-1185">Reference proteome</keyword>
<dbReference type="GO" id="GO:0005681">
    <property type="term" value="C:spliceosomal complex"/>
    <property type="evidence" value="ECO:0007669"/>
    <property type="project" value="TreeGrafter"/>
</dbReference>
<feature type="compositionally biased region" description="Basic and acidic residues" evidence="4">
    <location>
        <begin position="229"/>
        <end position="241"/>
    </location>
</feature>
<dbReference type="PANTHER" id="PTHR13486">
    <property type="entry name" value="TELOMERE LENGTH AND SILENCING PROTEIN 1 TLS1 FAMILY MEMBER"/>
    <property type="match status" value="1"/>
</dbReference>
<dbReference type="InterPro" id="IPR010756">
    <property type="entry name" value="Tls1-like"/>
</dbReference>
<organism evidence="5 6">
    <name type="scientific">Thyridium curvatum</name>
    <dbReference type="NCBI Taxonomy" id="1093900"/>
    <lineage>
        <taxon>Eukaryota</taxon>
        <taxon>Fungi</taxon>
        <taxon>Dikarya</taxon>
        <taxon>Ascomycota</taxon>
        <taxon>Pezizomycotina</taxon>
        <taxon>Sordariomycetes</taxon>
        <taxon>Sordariomycetidae</taxon>
        <taxon>Thyridiales</taxon>
        <taxon>Thyridiaceae</taxon>
        <taxon>Thyridium</taxon>
    </lineage>
</organism>
<dbReference type="Pfam" id="PF07052">
    <property type="entry name" value="Hep_59"/>
    <property type="match status" value="1"/>
</dbReference>
<dbReference type="GeneID" id="41975282"/>
<keyword evidence="3" id="KW-0539">Nucleus</keyword>
<name>A0A507AXE3_9PEZI</name>
<evidence type="ECO:0000313" key="5">
    <source>
        <dbReference type="EMBL" id="TPX11416.1"/>
    </source>
</evidence>
<feature type="region of interest" description="Disordered" evidence="4">
    <location>
        <begin position="270"/>
        <end position="365"/>
    </location>
</feature>
<feature type="region of interest" description="Disordered" evidence="4">
    <location>
        <begin position="153"/>
        <end position="189"/>
    </location>
</feature>
<feature type="compositionally biased region" description="Basic and acidic residues" evidence="4">
    <location>
        <begin position="291"/>
        <end position="309"/>
    </location>
</feature>
<evidence type="ECO:0000313" key="6">
    <source>
        <dbReference type="Proteomes" id="UP000319257"/>
    </source>
</evidence>
<comment type="subcellular location">
    <subcellularLocation>
        <location evidence="1">Nucleus</location>
    </subcellularLocation>
</comment>
<evidence type="ECO:0000256" key="3">
    <source>
        <dbReference type="ARBA" id="ARBA00023242"/>
    </source>
</evidence>
<dbReference type="AlphaFoldDB" id="A0A507AXE3"/>
<gene>
    <name evidence="5" type="ORF">E0L32_007835</name>
</gene>
<dbReference type="PANTHER" id="PTHR13486:SF2">
    <property type="entry name" value="SPLICING FACTOR C9ORF78"/>
    <property type="match status" value="1"/>
</dbReference>
<dbReference type="OrthoDB" id="5627at2759"/>
<comment type="caution">
    <text evidence="5">The sequence shown here is derived from an EMBL/GenBank/DDBJ whole genome shotgun (WGS) entry which is preliminary data.</text>
</comment>
<proteinExistence type="inferred from homology"/>
<protein>
    <submittedName>
        <fullName evidence="5">Uncharacterized protein</fullName>
    </submittedName>
</protein>
<feature type="compositionally biased region" description="Basic and acidic residues" evidence="4">
    <location>
        <begin position="42"/>
        <end position="59"/>
    </location>
</feature>
<evidence type="ECO:0000256" key="1">
    <source>
        <dbReference type="ARBA" id="ARBA00004123"/>
    </source>
</evidence>
<feature type="compositionally biased region" description="Gly residues" evidence="4">
    <location>
        <begin position="165"/>
        <end position="180"/>
    </location>
</feature>
<sequence length="365" mass="39786">METSEGAAQEAAPQVVFRANKRRKVYRQRDREADDTQAAPEATRKSAADAATEADRQSSPDEEGLTVAEALRRRNARKAARLRGVEFRAGREGSAAQEEEDGNPERALVPAAAAAEADPLAGAKRFAPQTGLVGELVNKHMEEYIESQLARRHAAEKGALADGGQAAGGGGAGQQAGGAPGATLLPALPPAKAGKLQEIDLGDEARARNVAMTEMARRRLAGLAADDEAPLKQRLGPDGKPWRGRKRRGSEDIKRDQLVEEFLRENKLDVYDLEAQKQAAQAPEDEDEAADDRIAEEFRREFMEAMSERVRRRRRPAGQQPSKSKPGAKKDEEILRGPKLGGSRNVRSAMRDLLLQQQEAGKKRR</sequence>
<dbReference type="Proteomes" id="UP000319257">
    <property type="component" value="Unassembled WGS sequence"/>
</dbReference>
<feature type="region of interest" description="Disordered" evidence="4">
    <location>
        <begin position="1"/>
        <end position="107"/>
    </location>
</feature>
<dbReference type="InParanoid" id="A0A507AXE3"/>
<dbReference type="EMBL" id="SKBQ01000049">
    <property type="protein sequence ID" value="TPX11416.1"/>
    <property type="molecule type" value="Genomic_DNA"/>
</dbReference>
<reference evidence="5 6" key="1">
    <citation type="submission" date="2019-06" db="EMBL/GenBank/DDBJ databases">
        <title>Draft genome sequence of the filamentous fungus Phialemoniopsis curvata isolated from diesel fuel.</title>
        <authorList>
            <person name="Varaljay V.A."/>
            <person name="Lyon W.J."/>
            <person name="Crouch A.L."/>
            <person name="Drake C.E."/>
            <person name="Hollomon J.M."/>
            <person name="Nadeau L.J."/>
            <person name="Nunn H.S."/>
            <person name="Stevenson B.S."/>
            <person name="Bojanowski C.L."/>
            <person name="Crookes-Goodson W.J."/>
        </authorList>
    </citation>
    <scope>NUCLEOTIDE SEQUENCE [LARGE SCALE GENOMIC DNA]</scope>
    <source>
        <strain evidence="5 6">D216</strain>
    </source>
</reference>
<evidence type="ECO:0000256" key="2">
    <source>
        <dbReference type="ARBA" id="ARBA00007643"/>
    </source>
</evidence>
<dbReference type="GO" id="GO:0000398">
    <property type="term" value="P:mRNA splicing, via spliceosome"/>
    <property type="evidence" value="ECO:0007669"/>
    <property type="project" value="TreeGrafter"/>
</dbReference>
<dbReference type="RefSeq" id="XP_030993127.1">
    <property type="nucleotide sequence ID" value="XM_031142623.1"/>
</dbReference>